<dbReference type="PROSITE" id="PS51186">
    <property type="entry name" value="GNAT"/>
    <property type="match status" value="1"/>
</dbReference>
<accession>A0ABT8W842</accession>
<dbReference type="Proteomes" id="UP001176883">
    <property type="component" value="Unassembled WGS sequence"/>
</dbReference>
<dbReference type="InterPro" id="IPR051531">
    <property type="entry name" value="N-acetyltransferase"/>
</dbReference>
<evidence type="ECO:0000313" key="3">
    <source>
        <dbReference type="Proteomes" id="UP001176883"/>
    </source>
</evidence>
<proteinExistence type="predicted"/>
<name>A0ABT8W842_9FLAO</name>
<gene>
    <name evidence="2" type="ORF">Q4Q35_05370</name>
</gene>
<dbReference type="PANTHER" id="PTHR43792:SF1">
    <property type="entry name" value="N-ACETYLTRANSFERASE DOMAIN-CONTAINING PROTEIN"/>
    <property type="match status" value="1"/>
</dbReference>
<protein>
    <submittedName>
        <fullName evidence="2">GNAT family N-acetyltransferase</fullName>
    </submittedName>
</protein>
<reference evidence="2" key="1">
    <citation type="submission" date="2023-07" db="EMBL/GenBank/DDBJ databases">
        <title>Two novel species in the genus Flavivirga.</title>
        <authorList>
            <person name="Kwon K."/>
        </authorList>
    </citation>
    <scope>NUCLEOTIDE SEQUENCE</scope>
    <source>
        <strain evidence="2">KCTC 52353</strain>
    </source>
</reference>
<comment type="caution">
    <text evidence="2">The sequence shown here is derived from an EMBL/GenBank/DDBJ whole genome shotgun (WGS) entry which is preliminary data.</text>
</comment>
<dbReference type="InterPro" id="IPR016181">
    <property type="entry name" value="Acyl_CoA_acyltransferase"/>
</dbReference>
<dbReference type="InterPro" id="IPR000182">
    <property type="entry name" value="GNAT_dom"/>
</dbReference>
<dbReference type="Pfam" id="PF13302">
    <property type="entry name" value="Acetyltransf_3"/>
    <property type="match status" value="1"/>
</dbReference>
<evidence type="ECO:0000259" key="1">
    <source>
        <dbReference type="PROSITE" id="PS51186"/>
    </source>
</evidence>
<dbReference type="Gene3D" id="3.40.630.30">
    <property type="match status" value="1"/>
</dbReference>
<dbReference type="RefSeq" id="WP_303276920.1">
    <property type="nucleotide sequence ID" value="NZ_JAUOEK010000068.1"/>
</dbReference>
<dbReference type="EMBL" id="JAUOEK010000068">
    <property type="protein sequence ID" value="MDO5969232.1"/>
    <property type="molecule type" value="Genomic_DNA"/>
</dbReference>
<feature type="domain" description="N-acetyltransferase" evidence="1">
    <location>
        <begin position="13"/>
        <end position="177"/>
    </location>
</feature>
<dbReference type="SUPFAM" id="SSF55729">
    <property type="entry name" value="Acyl-CoA N-acyltransferases (Nat)"/>
    <property type="match status" value="1"/>
</dbReference>
<organism evidence="2 3">
    <name type="scientific">Flavivirga aquimarina</name>
    <dbReference type="NCBI Taxonomy" id="2027862"/>
    <lineage>
        <taxon>Bacteria</taxon>
        <taxon>Pseudomonadati</taxon>
        <taxon>Bacteroidota</taxon>
        <taxon>Flavobacteriia</taxon>
        <taxon>Flavobacteriales</taxon>
        <taxon>Flavobacteriaceae</taxon>
        <taxon>Flavivirga</taxon>
    </lineage>
</organism>
<evidence type="ECO:0000313" key="2">
    <source>
        <dbReference type="EMBL" id="MDO5969232.1"/>
    </source>
</evidence>
<keyword evidence="3" id="KW-1185">Reference proteome</keyword>
<sequence length="177" mass="20989">MKYLLEEEETDRILFRKIDPSDFNMWLEFFKNPKSFKYWISELEKPEIECEKWYEKQHYRYKNGLGGMNALIEKETNKLVGHCGLLIQTVDNKPEVEIGYSILPKFWNRGFATESAKKCKDFAFKNDLTNSIISIISLTNKPSEKVAVKNGMRIDKVTEYNNNKVNIFRINKTEWNK</sequence>
<dbReference type="PANTHER" id="PTHR43792">
    <property type="entry name" value="GNAT FAMILY, PUTATIVE (AFU_ORTHOLOGUE AFUA_3G00765)-RELATED-RELATED"/>
    <property type="match status" value="1"/>
</dbReference>